<evidence type="ECO:0000313" key="4">
    <source>
        <dbReference type="WBParaSite" id="MBELARI_LOCUS19009"/>
    </source>
</evidence>
<feature type="signal peptide" evidence="1">
    <location>
        <begin position="1"/>
        <end position="18"/>
    </location>
</feature>
<evidence type="ECO:0000313" key="3">
    <source>
        <dbReference type="WBParaSite" id="MBELARI_LOCUS1683"/>
    </source>
</evidence>
<evidence type="ECO:0000313" key="2">
    <source>
        <dbReference type="Proteomes" id="UP000887575"/>
    </source>
</evidence>
<proteinExistence type="predicted"/>
<dbReference type="WBParaSite" id="MBELARI_LOCUS19009">
    <property type="protein sequence ID" value="MBELARI_LOCUS19009"/>
    <property type="gene ID" value="MBELARI_LOCUS19009"/>
</dbReference>
<keyword evidence="2" id="KW-1185">Reference proteome</keyword>
<evidence type="ECO:0000256" key="1">
    <source>
        <dbReference type="SAM" id="SignalP"/>
    </source>
</evidence>
<dbReference type="Proteomes" id="UP000887575">
    <property type="component" value="Unassembled WGS sequence"/>
</dbReference>
<reference evidence="3 4" key="1">
    <citation type="submission" date="2024-02" db="UniProtKB">
        <authorList>
            <consortium name="WormBaseParasite"/>
        </authorList>
    </citation>
    <scope>IDENTIFICATION</scope>
</reference>
<protein>
    <submittedName>
        <fullName evidence="3 4">Uncharacterized protein</fullName>
    </submittedName>
</protein>
<dbReference type="WBParaSite" id="MBELARI_LOCUS1683">
    <property type="protein sequence ID" value="MBELARI_LOCUS1683"/>
    <property type="gene ID" value="MBELARI_LOCUS1683"/>
</dbReference>
<organism evidence="2 3">
    <name type="scientific">Mesorhabditis belari</name>
    <dbReference type="NCBI Taxonomy" id="2138241"/>
    <lineage>
        <taxon>Eukaryota</taxon>
        <taxon>Metazoa</taxon>
        <taxon>Ecdysozoa</taxon>
        <taxon>Nematoda</taxon>
        <taxon>Chromadorea</taxon>
        <taxon>Rhabditida</taxon>
        <taxon>Rhabditina</taxon>
        <taxon>Rhabditomorpha</taxon>
        <taxon>Rhabditoidea</taxon>
        <taxon>Rhabditidae</taxon>
        <taxon>Mesorhabditinae</taxon>
        <taxon>Mesorhabditis</taxon>
    </lineage>
</organism>
<accession>A0AAF3ES25</accession>
<name>A0AAF3ES25_9BILA</name>
<dbReference type="AlphaFoldDB" id="A0AAF3ES25"/>
<feature type="chain" id="PRO_5041894081" evidence="1">
    <location>
        <begin position="19"/>
        <end position="103"/>
    </location>
</feature>
<sequence>MNSTLVFLLCTLAAAVLAQQLTDEDPSAEKRMRSFAFAKRSPMRFAFAKRSPVDEDDEEIDEEKRALRGFAKRWPARQFAFAKRAYNRFAFAKRGGFNRFAFA</sequence>
<keyword evidence="1" id="KW-0732">Signal</keyword>